<dbReference type="InterPro" id="IPR012312">
    <property type="entry name" value="Hemerythrin-like"/>
</dbReference>
<comment type="caution">
    <text evidence="2">The sequence shown here is derived from an EMBL/GenBank/DDBJ whole genome shotgun (WGS) entry which is preliminary data.</text>
</comment>
<sequence>MTTSDDLPASLTVPYLVGKAGSYKDEAATAVVEDPKEGRAKNWLWVHDRYRTQATAFLDLKEDPSKQMAAFAKFHKKLESHSEFEDTQLFKFFVDAKIGNQDTLEELQKQHGNIRLVSEITEGLDKMVAGSASDEEKAATQEKLEAYVKDLMAHLDLEEKTITGPWMQLTPEQYKTYRSYLSWMYWFMY</sequence>
<gene>
    <name evidence="2" type="ORF">SEMRO_544_G163710.1</name>
</gene>
<dbReference type="Pfam" id="PF01814">
    <property type="entry name" value="Hemerythrin"/>
    <property type="match status" value="1"/>
</dbReference>
<evidence type="ECO:0000313" key="3">
    <source>
        <dbReference type="Proteomes" id="UP001153069"/>
    </source>
</evidence>
<accession>A0A9N8HFW8</accession>
<keyword evidence="3" id="KW-1185">Reference proteome</keyword>
<dbReference type="OrthoDB" id="58701at2759"/>
<dbReference type="Proteomes" id="UP001153069">
    <property type="component" value="Unassembled WGS sequence"/>
</dbReference>
<dbReference type="Gene3D" id="1.20.120.520">
    <property type="entry name" value="nmb1532 protein domain like"/>
    <property type="match status" value="1"/>
</dbReference>
<reference evidence="2" key="1">
    <citation type="submission" date="2020-06" db="EMBL/GenBank/DDBJ databases">
        <authorList>
            <consortium name="Plant Systems Biology data submission"/>
        </authorList>
    </citation>
    <scope>NUCLEOTIDE SEQUENCE</scope>
    <source>
        <strain evidence="2">D6</strain>
    </source>
</reference>
<dbReference type="EMBL" id="CAICTM010000543">
    <property type="protein sequence ID" value="CAB9512591.1"/>
    <property type="molecule type" value="Genomic_DNA"/>
</dbReference>
<proteinExistence type="predicted"/>
<dbReference type="AlphaFoldDB" id="A0A9N8HFW8"/>
<protein>
    <recommendedName>
        <fullName evidence="1">Hemerythrin-like domain-containing protein</fullName>
    </recommendedName>
</protein>
<organism evidence="2 3">
    <name type="scientific">Seminavis robusta</name>
    <dbReference type="NCBI Taxonomy" id="568900"/>
    <lineage>
        <taxon>Eukaryota</taxon>
        <taxon>Sar</taxon>
        <taxon>Stramenopiles</taxon>
        <taxon>Ochrophyta</taxon>
        <taxon>Bacillariophyta</taxon>
        <taxon>Bacillariophyceae</taxon>
        <taxon>Bacillariophycidae</taxon>
        <taxon>Naviculales</taxon>
        <taxon>Naviculaceae</taxon>
        <taxon>Seminavis</taxon>
    </lineage>
</organism>
<feature type="domain" description="Hemerythrin-like" evidence="1">
    <location>
        <begin position="47"/>
        <end position="162"/>
    </location>
</feature>
<name>A0A9N8HFW8_9STRA</name>
<evidence type="ECO:0000313" key="2">
    <source>
        <dbReference type="EMBL" id="CAB9512591.1"/>
    </source>
</evidence>
<evidence type="ECO:0000259" key="1">
    <source>
        <dbReference type="Pfam" id="PF01814"/>
    </source>
</evidence>